<reference evidence="1 2" key="2">
    <citation type="submission" date="2018-11" db="EMBL/GenBank/DDBJ databases">
        <authorList>
            <consortium name="Pathogen Informatics"/>
        </authorList>
    </citation>
    <scope>NUCLEOTIDE SEQUENCE [LARGE SCALE GENOMIC DNA]</scope>
</reference>
<dbReference type="WBParaSite" id="SBAD_0001306501-mRNA-1">
    <property type="protein sequence ID" value="SBAD_0001306501-mRNA-1"/>
    <property type="gene ID" value="SBAD_0001306501"/>
</dbReference>
<dbReference type="EMBL" id="UZAM01018412">
    <property type="protein sequence ID" value="VDP50598.1"/>
    <property type="molecule type" value="Genomic_DNA"/>
</dbReference>
<evidence type="ECO:0000313" key="3">
    <source>
        <dbReference type="WBParaSite" id="SBAD_0001306501-mRNA-1"/>
    </source>
</evidence>
<organism evidence="3">
    <name type="scientific">Soboliphyme baturini</name>
    <dbReference type="NCBI Taxonomy" id="241478"/>
    <lineage>
        <taxon>Eukaryota</taxon>
        <taxon>Metazoa</taxon>
        <taxon>Ecdysozoa</taxon>
        <taxon>Nematoda</taxon>
        <taxon>Enoplea</taxon>
        <taxon>Dorylaimia</taxon>
        <taxon>Dioctophymatida</taxon>
        <taxon>Dioctophymatoidea</taxon>
        <taxon>Soboliphymatidae</taxon>
        <taxon>Soboliphyme</taxon>
    </lineage>
</organism>
<reference evidence="3" key="1">
    <citation type="submission" date="2016-06" db="UniProtKB">
        <authorList>
            <consortium name="WormBaseParasite"/>
        </authorList>
    </citation>
    <scope>IDENTIFICATION</scope>
</reference>
<keyword evidence="2" id="KW-1185">Reference proteome</keyword>
<evidence type="ECO:0000313" key="2">
    <source>
        <dbReference type="Proteomes" id="UP000270296"/>
    </source>
</evidence>
<dbReference type="Proteomes" id="UP000270296">
    <property type="component" value="Unassembled WGS sequence"/>
</dbReference>
<evidence type="ECO:0000313" key="1">
    <source>
        <dbReference type="EMBL" id="VDP50598.1"/>
    </source>
</evidence>
<sequence length="123" mass="13285">MLCVRRYGGECRSVLQSHGGNGQEKRDATRPDGLHEAIALKRTGAQPRQQEFGKSQRSAASVACLLLCASCGQTAPISSTNNSLAKCTRRTDAATRRLITTICDIGLGRTPPRSTDSERRTPK</sequence>
<protein>
    <submittedName>
        <fullName evidence="1 3">Uncharacterized protein</fullName>
    </submittedName>
</protein>
<gene>
    <name evidence="1" type="ORF">SBAD_LOCUS12655</name>
</gene>
<proteinExistence type="predicted"/>
<name>A0A183J9V7_9BILA</name>
<dbReference type="AlphaFoldDB" id="A0A183J9V7"/>
<accession>A0A183J9V7</accession>